<organism evidence="7 8">
    <name type="scientific">Streptomyces alanosinicus</name>
    <dbReference type="NCBI Taxonomy" id="68171"/>
    <lineage>
        <taxon>Bacteria</taxon>
        <taxon>Bacillati</taxon>
        <taxon>Actinomycetota</taxon>
        <taxon>Actinomycetes</taxon>
        <taxon>Kitasatosporales</taxon>
        <taxon>Streptomycetaceae</taxon>
        <taxon>Streptomyces</taxon>
    </lineage>
</organism>
<name>A0A918YPC1_9ACTN</name>
<dbReference type="SUPFAM" id="SSF88659">
    <property type="entry name" value="Sigma3 and sigma4 domains of RNA polymerase sigma factors"/>
    <property type="match status" value="1"/>
</dbReference>
<evidence type="ECO:0000259" key="6">
    <source>
        <dbReference type="Pfam" id="PF08281"/>
    </source>
</evidence>
<dbReference type="InterPro" id="IPR013249">
    <property type="entry name" value="RNA_pol_sigma70_r4_t2"/>
</dbReference>
<dbReference type="AlphaFoldDB" id="A0A918YPC1"/>
<dbReference type="GO" id="GO:0003677">
    <property type="term" value="F:DNA binding"/>
    <property type="evidence" value="ECO:0007669"/>
    <property type="project" value="UniProtKB-KW"/>
</dbReference>
<dbReference type="EMBL" id="BMVG01000025">
    <property type="protein sequence ID" value="GHE10875.1"/>
    <property type="molecule type" value="Genomic_DNA"/>
</dbReference>
<dbReference type="Proteomes" id="UP000655443">
    <property type="component" value="Unassembled WGS sequence"/>
</dbReference>
<dbReference type="Gene3D" id="1.10.10.10">
    <property type="entry name" value="Winged helix-like DNA-binding domain superfamily/Winged helix DNA-binding domain"/>
    <property type="match status" value="1"/>
</dbReference>
<evidence type="ECO:0000256" key="1">
    <source>
        <dbReference type="ARBA" id="ARBA00010641"/>
    </source>
</evidence>
<dbReference type="InterPro" id="IPR013325">
    <property type="entry name" value="RNA_pol_sigma_r2"/>
</dbReference>
<keyword evidence="5" id="KW-0804">Transcription</keyword>
<evidence type="ECO:0000256" key="3">
    <source>
        <dbReference type="ARBA" id="ARBA00023082"/>
    </source>
</evidence>
<dbReference type="GO" id="GO:0006352">
    <property type="term" value="P:DNA-templated transcription initiation"/>
    <property type="evidence" value="ECO:0007669"/>
    <property type="project" value="InterPro"/>
</dbReference>
<dbReference type="GO" id="GO:0016987">
    <property type="term" value="F:sigma factor activity"/>
    <property type="evidence" value="ECO:0007669"/>
    <property type="project" value="UniProtKB-KW"/>
</dbReference>
<dbReference type="SUPFAM" id="SSF88946">
    <property type="entry name" value="Sigma2 domain of RNA polymerase sigma factors"/>
    <property type="match status" value="1"/>
</dbReference>
<protein>
    <submittedName>
        <fullName evidence="7">RNA polymerase sigma factor</fullName>
    </submittedName>
</protein>
<dbReference type="Gene3D" id="1.10.1740.10">
    <property type="match status" value="1"/>
</dbReference>
<dbReference type="InterPro" id="IPR036388">
    <property type="entry name" value="WH-like_DNA-bd_sf"/>
</dbReference>
<feature type="domain" description="RNA polymerase sigma factor 70 region 4 type 2" evidence="6">
    <location>
        <begin position="102"/>
        <end position="150"/>
    </location>
</feature>
<evidence type="ECO:0000313" key="7">
    <source>
        <dbReference type="EMBL" id="GHE10875.1"/>
    </source>
</evidence>
<dbReference type="InterPro" id="IPR013324">
    <property type="entry name" value="RNA_pol_sigma_r3/r4-like"/>
</dbReference>
<dbReference type="PANTHER" id="PTHR43133:SF50">
    <property type="entry name" value="ECF RNA POLYMERASE SIGMA FACTOR SIGM"/>
    <property type="match status" value="1"/>
</dbReference>
<dbReference type="Pfam" id="PF08281">
    <property type="entry name" value="Sigma70_r4_2"/>
    <property type="match status" value="1"/>
</dbReference>
<proteinExistence type="inferred from homology"/>
<dbReference type="RefSeq" id="WP_189957514.1">
    <property type="nucleotide sequence ID" value="NZ_BMVG01000025.1"/>
</dbReference>
<reference evidence="7" key="2">
    <citation type="submission" date="2020-09" db="EMBL/GenBank/DDBJ databases">
        <authorList>
            <person name="Sun Q."/>
            <person name="Ohkuma M."/>
        </authorList>
    </citation>
    <scope>NUCLEOTIDE SEQUENCE</scope>
    <source>
        <strain evidence="7">JCM 4714</strain>
    </source>
</reference>
<evidence type="ECO:0000256" key="2">
    <source>
        <dbReference type="ARBA" id="ARBA00023015"/>
    </source>
</evidence>
<keyword evidence="8" id="KW-1185">Reference proteome</keyword>
<dbReference type="InterPro" id="IPR039425">
    <property type="entry name" value="RNA_pol_sigma-70-like"/>
</dbReference>
<evidence type="ECO:0000313" key="8">
    <source>
        <dbReference type="Proteomes" id="UP000655443"/>
    </source>
</evidence>
<gene>
    <name evidence="7" type="ORF">GCM10010339_68570</name>
</gene>
<accession>A0A918YPC1</accession>
<keyword evidence="2" id="KW-0805">Transcription regulation</keyword>
<sequence>MEAFQAFFDEHHADLSRLGFLLTGDPVRADDLAADALVEVRRRWGLGEGGAERLSADVWAIVVGLAHSRLRTPAGQRRRCSIGAVLRRVRSGRRDVHAGGDVLTALDRLPFLTRACVVLRCAFDFSEQETARTLGVSVHTVTSRTSRGIALLEDALHRTRAGRATVGSGKC</sequence>
<keyword evidence="3" id="KW-0731">Sigma factor</keyword>
<evidence type="ECO:0000256" key="5">
    <source>
        <dbReference type="ARBA" id="ARBA00023163"/>
    </source>
</evidence>
<keyword evidence="4" id="KW-0238">DNA-binding</keyword>
<dbReference type="PANTHER" id="PTHR43133">
    <property type="entry name" value="RNA POLYMERASE ECF-TYPE SIGMA FACTO"/>
    <property type="match status" value="1"/>
</dbReference>
<comment type="similarity">
    <text evidence="1">Belongs to the sigma-70 factor family. ECF subfamily.</text>
</comment>
<reference evidence="7" key="1">
    <citation type="journal article" date="2014" name="Int. J. Syst. Evol. Microbiol.">
        <title>Complete genome sequence of Corynebacterium casei LMG S-19264T (=DSM 44701T), isolated from a smear-ripened cheese.</title>
        <authorList>
            <consortium name="US DOE Joint Genome Institute (JGI-PGF)"/>
            <person name="Walter F."/>
            <person name="Albersmeier A."/>
            <person name="Kalinowski J."/>
            <person name="Ruckert C."/>
        </authorList>
    </citation>
    <scope>NUCLEOTIDE SEQUENCE</scope>
    <source>
        <strain evidence="7">JCM 4714</strain>
    </source>
</reference>
<evidence type="ECO:0000256" key="4">
    <source>
        <dbReference type="ARBA" id="ARBA00023125"/>
    </source>
</evidence>
<comment type="caution">
    <text evidence="7">The sequence shown here is derived from an EMBL/GenBank/DDBJ whole genome shotgun (WGS) entry which is preliminary data.</text>
</comment>